<protein>
    <submittedName>
        <fullName evidence="1">Pumilio y domain member 6</fullName>
    </submittedName>
</protein>
<organism evidence="1 2">
    <name type="scientific">Spiromyces aspiralis</name>
    <dbReference type="NCBI Taxonomy" id="68401"/>
    <lineage>
        <taxon>Eukaryota</taxon>
        <taxon>Fungi</taxon>
        <taxon>Fungi incertae sedis</taxon>
        <taxon>Zoopagomycota</taxon>
        <taxon>Kickxellomycotina</taxon>
        <taxon>Kickxellomycetes</taxon>
        <taxon>Kickxellales</taxon>
        <taxon>Kickxellaceae</taxon>
        <taxon>Spiromyces</taxon>
    </lineage>
</organism>
<evidence type="ECO:0000313" key="1">
    <source>
        <dbReference type="EMBL" id="KAJ1678390.1"/>
    </source>
</evidence>
<accession>A0ACC1HQU1</accession>
<name>A0ACC1HQU1_9FUNG</name>
<keyword evidence="2" id="KW-1185">Reference proteome</keyword>
<reference evidence="1" key="1">
    <citation type="submission" date="2022-06" db="EMBL/GenBank/DDBJ databases">
        <title>Phylogenomic reconstructions and comparative analyses of Kickxellomycotina fungi.</title>
        <authorList>
            <person name="Reynolds N.K."/>
            <person name="Stajich J.E."/>
            <person name="Barry K."/>
            <person name="Grigoriev I.V."/>
            <person name="Crous P."/>
            <person name="Smith M.E."/>
        </authorList>
    </citation>
    <scope>NUCLEOTIDE SEQUENCE</scope>
    <source>
        <strain evidence="1">RSA 2271</strain>
    </source>
</reference>
<evidence type="ECO:0000313" key="2">
    <source>
        <dbReference type="Proteomes" id="UP001145114"/>
    </source>
</evidence>
<dbReference type="Proteomes" id="UP001145114">
    <property type="component" value="Unassembled WGS sequence"/>
</dbReference>
<sequence length="602" mass="67667">MSPSVTASTLNKLQKKRKRTHVEEESERFSDGSEAVEAVTAVPPKAQDISGRKDSREAHRQQKKLKSERKTAKPKGELVAQAKKIWERLRPRDLDQGTRRKIMAEMMELIGGSISEITFKHDASRIIQTCMKYGSQEERDRIAEELSTNYLELSKSLYGRFILLRMLKYCPKYRDRIIESFYGHVRKLVRHKDASVVIEECYSLYAKAHQRAALVQEFYGPEFAIFKDTSAGAKTPKGLSAILEGSPSKKDAILSHIKQALLPLIAKGTVHHSIVHSALLDYFKFASEKACHEMAEEIKDYVVEILHTKDGAQVGALCFLYGTPKARKAILKSFKPYIQKICCEEHGHAVLLQALDTIDDTVFVEKAIISELRQLIPNLIPDLTGRRILMYMVVGRCSRYIGHHVIQALNEGDTIRAKTSKKNSAVRRAELVKAISPALLEWVRSEIEDILADPVLCQSATDIVLFCQGNKEGVVERIVEVLDKYDSEDVRESHPFMDQVANRFYSSLIKADRALPKLSDPDVPVLEGNPQFSPQIMAHISEETLRYLAERGRFPVLALLESPLTGQAARSALLSHKARIEAAAKSAEHSQTVYAGILKALL</sequence>
<gene>
    <name evidence="1" type="primary">puf6</name>
    <name evidence="1" type="ORF">EV182_004140</name>
</gene>
<proteinExistence type="predicted"/>
<dbReference type="EMBL" id="JAMZIH010001213">
    <property type="protein sequence ID" value="KAJ1678390.1"/>
    <property type="molecule type" value="Genomic_DNA"/>
</dbReference>
<comment type="caution">
    <text evidence="1">The sequence shown here is derived from an EMBL/GenBank/DDBJ whole genome shotgun (WGS) entry which is preliminary data.</text>
</comment>